<comment type="caution">
    <text evidence="2">The sequence shown here is derived from an EMBL/GenBank/DDBJ whole genome shotgun (WGS) entry which is preliminary data.</text>
</comment>
<evidence type="ECO:0000259" key="1">
    <source>
        <dbReference type="Pfam" id="PF21747"/>
    </source>
</evidence>
<protein>
    <recommendedName>
        <fullName evidence="1">YpoC-like domain-containing protein</fullName>
    </recommendedName>
</protein>
<gene>
    <name evidence="2" type="ORF">H9659_01095</name>
</gene>
<dbReference type="Proteomes" id="UP000659496">
    <property type="component" value="Unassembled WGS sequence"/>
</dbReference>
<organism evidence="2 3">
    <name type="scientific">Sporosarcina gallistercoris</name>
    <dbReference type="NCBI Taxonomy" id="2762245"/>
    <lineage>
        <taxon>Bacteria</taxon>
        <taxon>Bacillati</taxon>
        <taxon>Bacillota</taxon>
        <taxon>Bacilli</taxon>
        <taxon>Bacillales</taxon>
        <taxon>Caryophanaceae</taxon>
        <taxon>Sporosarcina</taxon>
    </lineage>
</organism>
<dbReference type="Pfam" id="PF21747">
    <property type="entry name" value="YpoC"/>
    <property type="match status" value="1"/>
</dbReference>
<proteinExistence type="predicted"/>
<dbReference type="EMBL" id="JACSQY010000001">
    <property type="protein sequence ID" value="MBD7906925.1"/>
    <property type="molecule type" value="Genomic_DNA"/>
</dbReference>
<feature type="domain" description="YpoC-like" evidence="1">
    <location>
        <begin position="11"/>
        <end position="107"/>
    </location>
</feature>
<dbReference type="InterPro" id="IPR048427">
    <property type="entry name" value="YpoC"/>
</dbReference>
<keyword evidence="3" id="KW-1185">Reference proteome</keyword>
<sequence>MDNSNPTVTKQQVMPYFDKWESLQPEIQQLYDAKHSSASELMKIAIANYEELLRVCAPAGGSDRRTKMEPLNGEERLQFIKDKMVSPFALIQLSLLYTELRKKTARFIAN</sequence>
<accession>A0ABR8PFI6</accession>
<reference evidence="2 3" key="1">
    <citation type="submission" date="2020-08" db="EMBL/GenBank/DDBJ databases">
        <title>A Genomic Blueprint of the Chicken Gut Microbiome.</title>
        <authorList>
            <person name="Gilroy R."/>
            <person name="Ravi A."/>
            <person name="Getino M."/>
            <person name="Pursley I."/>
            <person name="Horton D.L."/>
            <person name="Alikhan N.-F."/>
            <person name="Baker D."/>
            <person name="Gharbi K."/>
            <person name="Hall N."/>
            <person name="Watson M."/>
            <person name="Adriaenssens E.M."/>
            <person name="Foster-Nyarko E."/>
            <person name="Jarju S."/>
            <person name="Secka A."/>
            <person name="Antonio M."/>
            <person name="Oren A."/>
            <person name="Chaudhuri R."/>
            <person name="La Ragione R.M."/>
            <person name="Hildebrand F."/>
            <person name="Pallen M.J."/>
        </authorList>
    </citation>
    <scope>NUCLEOTIDE SEQUENCE [LARGE SCALE GENOMIC DNA]</scope>
    <source>
        <strain evidence="2 3">Sa3CUA8</strain>
    </source>
</reference>
<evidence type="ECO:0000313" key="2">
    <source>
        <dbReference type="EMBL" id="MBD7906925.1"/>
    </source>
</evidence>
<evidence type="ECO:0000313" key="3">
    <source>
        <dbReference type="Proteomes" id="UP000659496"/>
    </source>
</evidence>
<name>A0ABR8PFI6_9BACL</name>
<dbReference type="RefSeq" id="WP_191688074.1">
    <property type="nucleotide sequence ID" value="NZ_JACSQY010000001.1"/>
</dbReference>